<dbReference type="OrthoDB" id="9777385at2"/>
<dbReference type="Proteomes" id="UP000241118">
    <property type="component" value="Unassembled WGS sequence"/>
</dbReference>
<dbReference type="Pfam" id="PF01546">
    <property type="entry name" value="Peptidase_M20"/>
    <property type="match status" value="1"/>
</dbReference>
<dbReference type="InterPro" id="IPR017439">
    <property type="entry name" value="Amidohydrolase"/>
</dbReference>
<gene>
    <name evidence="1" type="ORF">B0I31_12630</name>
</gene>
<protein>
    <submittedName>
        <fullName evidence="1">Amidohydrolase</fullName>
    </submittedName>
</protein>
<dbReference type="GO" id="GO:0016787">
    <property type="term" value="F:hydrolase activity"/>
    <property type="evidence" value="ECO:0007669"/>
    <property type="project" value="UniProtKB-KW"/>
</dbReference>
<sequence length="405" mass="42427">MNPGSDRPSLDRLVADVEPDLIALRRDVHRWPELAGAERRTAALVAARLRAAGLAVSTGVGGHGVVAVLDGARPGPTVAYRADLDAVAADERAAVEFASRVPGAAHLCGHDVHTAVGVGVALVLTRSRERIGGRVVFVFQPAEETLAGARAMLDAGVLDPVAPDEVYALHCAPLPVGTFAVMPGNGLPGLDAGHVDLTGPDAREAGERFRAAIEGLSTVHRPATPEEFARMLDDVRTPGGPLARFVTAAAQAVPGDGGAVRVRFWLRAWPDDRYDALREGVRRLADRVGGRVAFPAPPFPAMVCSPELSHAAAAHLRGLDAVRGVDVFHAAFPFNGEDFALFLHRVPGAMLYLGVADPAAGINGVPHAPDFAADDRAIGIGVRAMADLLLHRLDTLGGRPTRRSA</sequence>
<name>A0A2P8HIF5_SACCR</name>
<dbReference type="RefSeq" id="WP_106620266.1">
    <property type="nucleotide sequence ID" value="NZ_PYAX01000026.1"/>
</dbReference>
<dbReference type="AlphaFoldDB" id="A0A2P8HIF5"/>
<dbReference type="SUPFAM" id="SSF53187">
    <property type="entry name" value="Zn-dependent exopeptidases"/>
    <property type="match status" value="1"/>
</dbReference>
<comment type="caution">
    <text evidence="1">The sequence shown here is derived from an EMBL/GenBank/DDBJ whole genome shotgun (WGS) entry which is preliminary data.</text>
</comment>
<keyword evidence="2" id="KW-1185">Reference proteome</keyword>
<organism evidence="1 2">
    <name type="scientific">Saccharothrix carnea</name>
    <dbReference type="NCBI Taxonomy" id="1280637"/>
    <lineage>
        <taxon>Bacteria</taxon>
        <taxon>Bacillati</taxon>
        <taxon>Actinomycetota</taxon>
        <taxon>Actinomycetes</taxon>
        <taxon>Pseudonocardiales</taxon>
        <taxon>Pseudonocardiaceae</taxon>
        <taxon>Saccharothrix</taxon>
    </lineage>
</organism>
<evidence type="ECO:0000313" key="2">
    <source>
        <dbReference type="Proteomes" id="UP000241118"/>
    </source>
</evidence>
<dbReference type="EMBL" id="PYAX01000026">
    <property type="protein sequence ID" value="PSL45999.1"/>
    <property type="molecule type" value="Genomic_DNA"/>
</dbReference>
<dbReference type="InterPro" id="IPR002933">
    <property type="entry name" value="Peptidase_M20"/>
</dbReference>
<evidence type="ECO:0000313" key="1">
    <source>
        <dbReference type="EMBL" id="PSL45999.1"/>
    </source>
</evidence>
<keyword evidence="1" id="KW-0378">Hydrolase</keyword>
<dbReference type="NCBIfam" id="TIGR01891">
    <property type="entry name" value="amidohydrolases"/>
    <property type="match status" value="1"/>
</dbReference>
<proteinExistence type="predicted"/>
<dbReference type="Gene3D" id="3.40.630.10">
    <property type="entry name" value="Zn peptidases"/>
    <property type="match status" value="2"/>
</dbReference>
<dbReference type="PANTHER" id="PTHR11014">
    <property type="entry name" value="PEPTIDASE M20 FAMILY MEMBER"/>
    <property type="match status" value="1"/>
</dbReference>
<accession>A0A2P8HIF5</accession>
<reference evidence="1 2" key="1">
    <citation type="submission" date="2018-03" db="EMBL/GenBank/DDBJ databases">
        <title>Genomic Encyclopedia of Type Strains, Phase III (KMG-III): the genomes of soil and plant-associated and newly described type strains.</title>
        <authorList>
            <person name="Whitman W."/>
        </authorList>
    </citation>
    <scope>NUCLEOTIDE SEQUENCE [LARGE SCALE GENOMIC DNA]</scope>
    <source>
        <strain evidence="1 2">CGMCC 4.7097</strain>
    </source>
</reference>
<dbReference type="PANTHER" id="PTHR11014:SF63">
    <property type="entry name" value="METALLOPEPTIDASE, PUTATIVE (AFU_ORTHOLOGUE AFUA_6G09600)-RELATED"/>
    <property type="match status" value="1"/>
</dbReference>